<keyword evidence="2" id="KW-1185">Reference proteome</keyword>
<dbReference type="NCBIfam" id="TIGR01686">
    <property type="entry name" value="FkbH"/>
    <property type="match status" value="1"/>
</dbReference>
<dbReference type="SUPFAM" id="SSF56784">
    <property type="entry name" value="HAD-like"/>
    <property type="match status" value="1"/>
</dbReference>
<dbReference type="InterPro" id="IPR036514">
    <property type="entry name" value="SGNH_hydro_sf"/>
</dbReference>
<dbReference type="RefSeq" id="WP_209870534.1">
    <property type="nucleotide sequence ID" value="NZ_JAGGLV010000003.1"/>
</dbReference>
<dbReference type="Gene3D" id="3.40.50.1110">
    <property type="entry name" value="SGNH hydrolase"/>
    <property type="match status" value="1"/>
</dbReference>
<dbReference type="InterPro" id="IPR010033">
    <property type="entry name" value="HAD_SF_ppase_IIIC"/>
</dbReference>
<dbReference type="NCBIfam" id="TIGR01681">
    <property type="entry name" value="HAD-SF-IIIC"/>
    <property type="match status" value="1"/>
</dbReference>
<gene>
    <name evidence="1" type="ORF">J2Z70_001270</name>
</gene>
<dbReference type="InterPro" id="IPR036412">
    <property type="entry name" value="HAD-like_sf"/>
</dbReference>
<sequence>MDIQGKDLNISVISNITIEHFFGMHINSLFDTSSEINYIPSNGCFENRHIEVMQKSDLILVWLNIRKLSPGILSNIGFKDELQIVYKDILEYVKVIYLKLRNEVNSKIIWMGFEDYFDFLQEVVGNILHNYNFIDRLNQEIKDLLSETSDIVIDLKRLISYIGTRDAYDTKGLYRWNSPYTSDLIYLAAKEIFKQFRILKRNEKKCIVLDCDNVLWGGILSEDGIENISLASNGPGQFFQDFQRFLLTLHTLGIILTVSSKNDLSDVLKVFNSHSEMILREEHIASFQVNWNNKAEQIQLIAVVLNISLDSIVFIDDSIFEVESVNSILPDVKAVLFKKENIYSSLSLFNLSLDFDANLIAIRNNTYQSNVHRTVLKEKTASYEEYLNALDTKINIHIADDLEYYRISELSQRANKCTVGKRYTVSEIKEKISTKGYKLYAVDVSDKFSDLGLVGAFGVIQLSGIYYLDLFCLSCRVLGRNIENQLISYVKTNFKDIKVESCIRTQKNDGLIDLLLLHLN</sequence>
<proteinExistence type="predicted"/>
<reference evidence="1 2" key="1">
    <citation type="submission" date="2021-03" db="EMBL/GenBank/DDBJ databases">
        <title>Genomic Encyclopedia of Type Strains, Phase IV (KMG-IV): sequencing the most valuable type-strain genomes for metagenomic binning, comparative biology and taxonomic classification.</title>
        <authorList>
            <person name="Goeker M."/>
        </authorList>
    </citation>
    <scope>NUCLEOTIDE SEQUENCE [LARGE SCALE GENOMIC DNA]</scope>
    <source>
        <strain evidence="1 2">DSM 101953</strain>
    </source>
</reference>
<dbReference type="InterPro" id="IPR023214">
    <property type="entry name" value="HAD_sf"/>
</dbReference>
<accession>A0ABS4NNY3</accession>
<dbReference type="Gene3D" id="3.40.50.1000">
    <property type="entry name" value="HAD superfamily/HAD-like"/>
    <property type="match status" value="1"/>
</dbReference>
<comment type="caution">
    <text evidence="1">The sequence shown here is derived from an EMBL/GenBank/DDBJ whole genome shotgun (WGS) entry which is preliminary data.</text>
</comment>
<evidence type="ECO:0000313" key="2">
    <source>
        <dbReference type="Proteomes" id="UP000773462"/>
    </source>
</evidence>
<organism evidence="1 2">
    <name type="scientific">Paenibacillus silagei</name>
    <dbReference type="NCBI Taxonomy" id="1670801"/>
    <lineage>
        <taxon>Bacteria</taxon>
        <taxon>Bacillati</taxon>
        <taxon>Bacillota</taxon>
        <taxon>Bacilli</taxon>
        <taxon>Bacillales</taxon>
        <taxon>Paenibacillaceae</taxon>
        <taxon>Paenibacillus</taxon>
    </lineage>
</organism>
<dbReference type="EMBL" id="JAGGLV010000003">
    <property type="protein sequence ID" value="MBP2111129.1"/>
    <property type="molecule type" value="Genomic_DNA"/>
</dbReference>
<dbReference type="Proteomes" id="UP000773462">
    <property type="component" value="Unassembled WGS sequence"/>
</dbReference>
<protein>
    <submittedName>
        <fullName evidence="1">FkbH-like protein</fullName>
    </submittedName>
</protein>
<evidence type="ECO:0000313" key="1">
    <source>
        <dbReference type="EMBL" id="MBP2111129.1"/>
    </source>
</evidence>
<dbReference type="InterPro" id="IPR010037">
    <property type="entry name" value="FkbH_domain"/>
</dbReference>
<name>A0ABS4NNY3_9BACL</name>